<dbReference type="InterPro" id="IPR000109">
    <property type="entry name" value="POT_fam"/>
</dbReference>
<evidence type="ECO:0000313" key="9">
    <source>
        <dbReference type="EMBL" id="CAH3014435.1"/>
    </source>
</evidence>
<feature type="transmembrane region" description="Helical" evidence="8">
    <location>
        <begin position="96"/>
        <end position="121"/>
    </location>
</feature>
<keyword evidence="4" id="KW-0571">Peptide transport</keyword>
<organism evidence="9 10">
    <name type="scientific">Porites evermanni</name>
    <dbReference type="NCBI Taxonomy" id="104178"/>
    <lineage>
        <taxon>Eukaryota</taxon>
        <taxon>Metazoa</taxon>
        <taxon>Cnidaria</taxon>
        <taxon>Anthozoa</taxon>
        <taxon>Hexacorallia</taxon>
        <taxon>Scleractinia</taxon>
        <taxon>Fungiina</taxon>
        <taxon>Poritidae</taxon>
        <taxon>Porites</taxon>
    </lineage>
</organism>
<dbReference type="InterPro" id="IPR036259">
    <property type="entry name" value="MFS_trans_sf"/>
</dbReference>
<evidence type="ECO:0000256" key="4">
    <source>
        <dbReference type="ARBA" id="ARBA00022856"/>
    </source>
</evidence>
<evidence type="ECO:0000256" key="7">
    <source>
        <dbReference type="SAM" id="MobiDB-lite"/>
    </source>
</evidence>
<dbReference type="SUPFAM" id="SSF103473">
    <property type="entry name" value="MFS general substrate transporter"/>
    <property type="match status" value="2"/>
</dbReference>
<sequence length="627" mass="70740">MPLIVKVNPAANYPNDSLLSPQQVDPKYTETSPLLKEKIRAKHRHFREAVTRRLRQSLRMRRLPVLMLILIEVFERFAYYGILINFALFLNKCCGWPLFVAVASAMAFSSVSWFMCAVCGVMADSRFGRYNTIVCGFLVYFIGAVILVVVAFLMGRYYFHRGEGLIDEPWILMTLLVGFLSVSAGEGAVKANLSAFGADQLKMDAPRPDYRTLFNCFYWMSNVISLLCLAGVTYIQQLKWNYAFTIGFGLPAFSLTLAYVSFLCCRKYFSVNRPLGTGIRNMWLIVKQAWSRRHAVRVETRELIPRSITSNSSSSESDWLDRAAITYGGTFLEGEVNEVRCLWKIVVFSILLIPYWMIYAQLYSTFILQGLHLQAEYGEFIVPAAWPSLCEIVILLILVPVVERGVYPGLSNKCGFTIPMLSRVILGMLLAAGSAGMAGLVEKKMTSSFLDSGADNHTASGKTYFFVRNFSIWWQIPQYSLMGMSEVFTSIPALQLVLTMCPSTPQSVTTAVYNLMISVGSVMSLCVLALTAYQWGWYPRADDDVRQHYLGNEKVACYHWLLAVLMLIGAFWTYVIGRSYNIGLNKSEFGHQQLINEEPLGPERLPTLQEGSRVDHEAQTSQFVELS</sequence>
<dbReference type="PANTHER" id="PTHR11654">
    <property type="entry name" value="OLIGOPEPTIDE TRANSPORTER-RELATED"/>
    <property type="match status" value="1"/>
</dbReference>
<feature type="transmembrane region" description="Helical" evidence="8">
    <location>
        <begin position="242"/>
        <end position="265"/>
    </location>
</feature>
<gene>
    <name evidence="9" type="ORF">PEVE_00000142</name>
</gene>
<keyword evidence="4" id="KW-0653">Protein transport</keyword>
<comment type="caution">
    <text evidence="9">The sequence shown here is derived from an EMBL/GenBank/DDBJ whole genome shotgun (WGS) entry which is preliminary data.</text>
</comment>
<evidence type="ECO:0000313" key="10">
    <source>
        <dbReference type="Proteomes" id="UP001159427"/>
    </source>
</evidence>
<keyword evidence="4" id="KW-0813">Transport</keyword>
<feature type="transmembrane region" description="Helical" evidence="8">
    <location>
        <begin position="63"/>
        <end position="90"/>
    </location>
</feature>
<feature type="region of interest" description="Disordered" evidence="7">
    <location>
        <begin position="606"/>
        <end position="627"/>
    </location>
</feature>
<feature type="transmembrane region" description="Helical" evidence="8">
    <location>
        <begin position="511"/>
        <end position="538"/>
    </location>
</feature>
<evidence type="ECO:0000256" key="5">
    <source>
        <dbReference type="ARBA" id="ARBA00022989"/>
    </source>
</evidence>
<feature type="transmembrane region" description="Helical" evidence="8">
    <location>
        <begin position="133"/>
        <end position="158"/>
    </location>
</feature>
<feature type="transmembrane region" description="Helical" evidence="8">
    <location>
        <begin position="341"/>
        <end position="360"/>
    </location>
</feature>
<evidence type="ECO:0000256" key="3">
    <source>
        <dbReference type="ARBA" id="ARBA00022692"/>
    </source>
</evidence>
<keyword evidence="5 8" id="KW-1133">Transmembrane helix</keyword>
<reference evidence="9 10" key="1">
    <citation type="submission" date="2022-05" db="EMBL/GenBank/DDBJ databases">
        <authorList>
            <consortium name="Genoscope - CEA"/>
            <person name="William W."/>
        </authorList>
    </citation>
    <scope>NUCLEOTIDE SEQUENCE [LARGE SCALE GENOMIC DNA]</scope>
</reference>
<evidence type="ECO:0000256" key="8">
    <source>
        <dbReference type="SAM" id="Phobius"/>
    </source>
</evidence>
<feature type="transmembrane region" description="Helical" evidence="8">
    <location>
        <begin position="420"/>
        <end position="441"/>
    </location>
</feature>
<dbReference type="Proteomes" id="UP001159427">
    <property type="component" value="Unassembled WGS sequence"/>
</dbReference>
<feature type="transmembrane region" description="Helical" evidence="8">
    <location>
        <begin position="380"/>
        <end position="399"/>
    </location>
</feature>
<dbReference type="Gene3D" id="1.20.1250.20">
    <property type="entry name" value="MFS general substrate transporter like domains"/>
    <property type="match status" value="1"/>
</dbReference>
<accession>A0ABN8LBI0</accession>
<dbReference type="EMBL" id="CALNXI010000010">
    <property type="protein sequence ID" value="CAH3014435.1"/>
    <property type="molecule type" value="Genomic_DNA"/>
</dbReference>
<evidence type="ECO:0000256" key="2">
    <source>
        <dbReference type="ARBA" id="ARBA00005982"/>
    </source>
</evidence>
<keyword evidence="3 8" id="KW-0812">Transmembrane</keyword>
<proteinExistence type="inferred from homology"/>
<feature type="transmembrane region" description="Helical" evidence="8">
    <location>
        <begin position="479"/>
        <end position="499"/>
    </location>
</feature>
<keyword evidence="10" id="KW-1185">Reference proteome</keyword>
<keyword evidence="6 8" id="KW-0472">Membrane</keyword>
<evidence type="ECO:0008006" key="11">
    <source>
        <dbReference type="Google" id="ProtNLM"/>
    </source>
</evidence>
<comment type="similarity">
    <text evidence="2">Belongs to the major facilitator superfamily. Proton-dependent oligopeptide transporter (POT/PTR) (TC 2.A.17) family.</text>
</comment>
<comment type="subcellular location">
    <subcellularLocation>
        <location evidence="1">Membrane</location>
        <topology evidence="1">Multi-pass membrane protein</topology>
    </subcellularLocation>
</comment>
<name>A0ABN8LBI0_9CNID</name>
<evidence type="ECO:0000256" key="6">
    <source>
        <dbReference type="ARBA" id="ARBA00023136"/>
    </source>
</evidence>
<feature type="transmembrane region" description="Helical" evidence="8">
    <location>
        <begin position="170"/>
        <end position="191"/>
    </location>
</feature>
<evidence type="ECO:0000256" key="1">
    <source>
        <dbReference type="ARBA" id="ARBA00004141"/>
    </source>
</evidence>
<protein>
    <recommendedName>
        <fullName evidence="11">Solute carrier family 15 member 4</fullName>
    </recommendedName>
</protein>
<feature type="transmembrane region" description="Helical" evidence="8">
    <location>
        <begin position="558"/>
        <end position="577"/>
    </location>
</feature>
<dbReference type="Pfam" id="PF00854">
    <property type="entry name" value="PTR2"/>
    <property type="match status" value="1"/>
</dbReference>
<feature type="transmembrane region" description="Helical" evidence="8">
    <location>
        <begin position="212"/>
        <end position="236"/>
    </location>
</feature>